<dbReference type="OrthoDB" id="543212at2759"/>
<dbReference type="CDD" id="cd09272">
    <property type="entry name" value="RNase_HI_RT_Ty1"/>
    <property type="match status" value="1"/>
</dbReference>
<dbReference type="STRING" id="105231.A0A1Y1IQE0"/>
<dbReference type="AlphaFoldDB" id="A0A1Y1IQE0"/>
<dbReference type="PANTHER" id="PTHR11439">
    <property type="entry name" value="GAG-POL-RELATED RETROTRANSPOSON"/>
    <property type="match status" value="1"/>
</dbReference>
<dbReference type="PANTHER" id="PTHR11439:SF491">
    <property type="entry name" value="INTEGRASE CATALYTIC DOMAIN-CONTAINING PROTEIN"/>
    <property type="match status" value="1"/>
</dbReference>
<gene>
    <name evidence="1" type="ORF">KFL_012050010</name>
</gene>
<accession>A0A1Y1IQE0</accession>
<reference evidence="1 2" key="1">
    <citation type="journal article" date="2014" name="Nat. Commun.">
        <title>Klebsormidium flaccidum genome reveals primary factors for plant terrestrial adaptation.</title>
        <authorList>
            <person name="Hori K."/>
            <person name="Maruyama F."/>
            <person name="Fujisawa T."/>
            <person name="Togashi T."/>
            <person name="Yamamoto N."/>
            <person name="Seo M."/>
            <person name="Sato S."/>
            <person name="Yamada T."/>
            <person name="Mori H."/>
            <person name="Tajima N."/>
            <person name="Moriyama T."/>
            <person name="Ikeuchi M."/>
            <person name="Watanabe M."/>
            <person name="Wada H."/>
            <person name="Kobayashi K."/>
            <person name="Saito M."/>
            <person name="Masuda T."/>
            <person name="Sasaki-Sekimoto Y."/>
            <person name="Mashiguchi K."/>
            <person name="Awai K."/>
            <person name="Shimojima M."/>
            <person name="Masuda S."/>
            <person name="Iwai M."/>
            <person name="Nobusawa T."/>
            <person name="Narise T."/>
            <person name="Kondo S."/>
            <person name="Saito H."/>
            <person name="Sato R."/>
            <person name="Murakawa M."/>
            <person name="Ihara Y."/>
            <person name="Oshima-Yamada Y."/>
            <person name="Ohtaka K."/>
            <person name="Satoh M."/>
            <person name="Sonobe K."/>
            <person name="Ishii M."/>
            <person name="Ohtani R."/>
            <person name="Kanamori-Sato M."/>
            <person name="Honoki R."/>
            <person name="Miyazaki D."/>
            <person name="Mochizuki H."/>
            <person name="Umetsu J."/>
            <person name="Higashi K."/>
            <person name="Shibata D."/>
            <person name="Kamiya Y."/>
            <person name="Sato N."/>
            <person name="Nakamura Y."/>
            <person name="Tabata S."/>
            <person name="Ida S."/>
            <person name="Kurokawa K."/>
            <person name="Ohta H."/>
        </authorList>
    </citation>
    <scope>NUCLEOTIDE SEQUENCE [LARGE SCALE GENOMIC DNA]</scope>
    <source>
        <strain evidence="1 2">NIES-2285</strain>
    </source>
</reference>
<dbReference type="EMBL" id="DF238154">
    <property type="protein sequence ID" value="GAQ92924.1"/>
    <property type="molecule type" value="Genomic_DNA"/>
</dbReference>
<protein>
    <recommendedName>
        <fullName evidence="3">Reverse transcriptase Ty1/copia-type domain-containing protein</fullName>
    </recommendedName>
</protein>
<feature type="non-terminal residue" evidence="1">
    <location>
        <position position="1"/>
    </location>
</feature>
<evidence type="ECO:0000313" key="1">
    <source>
        <dbReference type="EMBL" id="GAQ92924.1"/>
    </source>
</evidence>
<name>A0A1Y1IQE0_KLENI</name>
<proteinExistence type="predicted"/>
<dbReference type="OMA" id="CNTDYAG"/>
<evidence type="ECO:0000313" key="2">
    <source>
        <dbReference type="Proteomes" id="UP000054558"/>
    </source>
</evidence>
<keyword evidence="2" id="KW-1185">Reference proteome</keyword>
<sequence length="281" mass="30503">GAERIAKVKAQLAEKFDVRDLGEATYFLGMELTRDREARTLKLTQKKLTGELVGRYGLADARARSVPLGTGDKLTKEGGAIVDYCNTDYAGDVDTREYTTGYVFLIYGGGSELVEQAAANGDGLDSTSGVHERSASDYAGDVDTRQYTTGYVFLMYGGGGELVEQPAANGGGLTVEAEYLSAAQPEKEALWFRKLGGDLGLDVGTIQIYCDNQGAIRLLKHSIALQRSKHVDVIHHFARERVARKEVAFAYCRTEDMKADIMTKALAPGKLKKCKSLIGVI</sequence>
<organism evidence="1 2">
    <name type="scientific">Klebsormidium nitens</name>
    <name type="common">Green alga</name>
    <name type="synonym">Ulothrix nitens</name>
    <dbReference type="NCBI Taxonomy" id="105231"/>
    <lineage>
        <taxon>Eukaryota</taxon>
        <taxon>Viridiplantae</taxon>
        <taxon>Streptophyta</taxon>
        <taxon>Klebsormidiophyceae</taxon>
        <taxon>Klebsormidiales</taxon>
        <taxon>Klebsormidiaceae</taxon>
        <taxon>Klebsormidium</taxon>
    </lineage>
</organism>
<dbReference type="Proteomes" id="UP000054558">
    <property type="component" value="Unassembled WGS sequence"/>
</dbReference>
<evidence type="ECO:0008006" key="3">
    <source>
        <dbReference type="Google" id="ProtNLM"/>
    </source>
</evidence>